<comment type="caution">
    <text evidence="2">The sequence shown here is derived from an EMBL/GenBank/DDBJ whole genome shotgun (WGS) entry which is preliminary data.</text>
</comment>
<sequence>MAGEPAPTDSVPTQEPTKDEPQGQLSLLCLTEEPTDSVPTQEPTKDEPQTNLSIS</sequence>
<reference evidence="2" key="1">
    <citation type="journal article" date="2021" name="PeerJ">
        <title>Extensive microbial diversity within the chicken gut microbiome revealed by metagenomics and culture.</title>
        <authorList>
            <person name="Gilroy R."/>
            <person name="Ravi A."/>
            <person name="Getino M."/>
            <person name="Pursley I."/>
            <person name="Horton D.L."/>
            <person name="Alikhan N.F."/>
            <person name="Baker D."/>
            <person name="Gharbi K."/>
            <person name="Hall N."/>
            <person name="Watson M."/>
            <person name="Adriaenssens E.M."/>
            <person name="Foster-Nyarko E."/>
            <person name="Jarju S."/>
            <person name="Secka A."/>
            <person name="Antonio M."/>
            <person name="Oren A."/>
            <person name="Chaudhuri R.R."/>
            <person name="La Ragione R."/>
            <person name="Hildebrand F."/>
            <person name="Pallen M.J."/>
        </authorList>
    </citation>
    <scope>NUCLEOTIDE SEQUENCE</scope>
    <source>
        <strain evidence="2">CHK121-7720</strain>
    </source>
</reference>
<reference evidence="2" key="2">
    <citation type="submission" date="2021-09" db="EMBL/GenBank/DDBJ databases">
        <authorList>
            <person name="Gilroy R."/>
        </authorList>
    </citation>
    <scope>NUCLEOTIDE SEQUENCE</scope>
    <source>
        <strain evidence="2">CHK121-7720</strain>
    </source>
</reference>
<name>A0A921STJ1_9BACT</name>
<organism evidence="2 3">
    <name type="scientific">Barnesiella viscericola</name>
    <dbReference type="NCBI Taxonomy" id="397865"/>
    <lineage>
        <taxon>Bacteria</taxon>
        <taxon>Pseudomonadati</taxon>
        <taxon>Bacteroidota</taxon>
        <taxon>Bacteroidia</taxon>
        <taxon>Bacteroidales</taxon>
        <taxon>Barnesiellaceae</taxon>
        <taxon>Barnesiella</taxon>
    </lineage>
</organism>
<evidence type="ECO:0000313" key="3">
    <source>
        <dbReference type="Proteomes" id="UP000757103"/>
    </source>
</evidence>
<gene>
    <name evidence="2" type="ORF">K8U91_00620</name>
</gene>
<feature type="region of interest" description="Disordered" evidence="1">
    <location>
        <begin position="1"/>
        <end position="55"/>
    </location>
</feature>
<evidence type="ECO:0000313" key="2">
    <source>
        <dbReference type="EMBL" id="HJG87965.1"/>
    </source>
</evidence>
<proteinExistence type="predicted"/>
<dbReference type="AlphaFoldDB" id="A0A921STJ1"/>
<dbReference type="RefSeq" id="WP_273305081.1">
    <property type="nucleotide sequence ID" value="NZ_DYUD01000005.1"/>
</dbReference>
<dbReference type="Proteomes" id="UP000757103">
    <property type="component" value="Unassembled WGS sequence"/>
</dbReference>
<accession>A0A921STJ1</accession>
<evidence type="ECO:0000256" key="1">
    <source>
        <dbReference type="SAM" id="MobiDB-lite"/>
    </source>
</evidence>
<dbReference type="EMBL" id="DYUD01000005">
    <property type="protein sequence ID" value="HJG87965.1"/>
    <property type="molecule type" value="Genomic_DNA"/>
</dbReference>
<protein>
    <submittedName>
        <fullName evidence="2">Uncharacterized protein</fullName>
    </submittedName>
</protein>